<sequence length="258" mass="29059">MHHMILALVDSLRAIHAARSLELLAGNVAIATTQMGFTHYAITHHVDGPARRMRAIRLNNYPPAWVEHYDRHHLYTLDPVHRLSHLINEGFVWSELAERIDLSHADHAFMTLAAHYGIADGFTIPVTIHGETGGSVTFINPPRREITDLTKIMAHAIGEAAFAAARRLCTPRGQRMRPPSARLTQREREVTHLVALGKTNREMAMLMGTSEETPAKHVNNCFEKLEVNKRTLLVSRALFDGTLTLAQILPQFYSPFRE</sequence>
<dbReference type="Gene3D" id="1.10.10.10">
    <property type="entry name" value="Winged helix-like DNA-binding domain superfamily/Winged helix DNA-binding domain"/>
    <property type="match status" value="1"/>
</dbReference>
<evidence type="ECO:0000256" key="1">
    <source>
        <dbReference type="ARBA" id="ARBA00023015"/>
    </source>
</evidence>
<dbReference type="InterPro" id="IPR036693">
    <property type="entry name" value="TF_LuxR_autoind-bd_dom_sf"/>
</dbReference>
<evidence type="ECO:0000256" key="2">
    <source>
        <dbReference type="ARBA" id="ARBA00023125"/>
    </source>
</evidence>
<keyword evidence="3" id="KW-0804">Transcription</keyword>
<dbReference type="SMART" id="SM00421">
    <property type="entry name" value="HTH_LUXR"/>
    <property type="match status" value="1"/>
</dbReference>
<keyword evidence="6" id="KW-1185">Reference proteome</keyword>
<dbReference type="PANTHER" id="PTHR44688:SF16">
    <property type="entry name" value="DNA-BINDING TRANSCRIPTIONAL ACTIVATOR DEVR_DOSR"/>
    <property type="match status" value="1"/>
</dbReference>
<reference evidence="6" key="1">
    <citation type="journal article" date="2017" name="J. Biotechnol.">
        <title>Complete genome sequence of Novosphingobium resinovorum SA1, a versatile xenobiotic-degrading bacterium capable of utilizing sulfanilic acid.</title>
        <authorList>
            <person name="Hegedus B."/>
            <person name="Kos P.B."/>
            <person name="Balint B."/>
            <person name="Maroti G."/>
            <person name="Gan H.M."/>
            <person name="Perei K."/>
            <person name="Rakhely G."/>
        </authorList>
    </citation>
    <scope>NUCLEOTIDE SEQUENCE [LARGE SCALE GENOMIC DNA]</scope>
    <source>
        <strain evidence="6">SA1</strain>
    </source>
</reference>
<dbReference type="AlphaFoldDB" id="A0A1D8A2M8"/>
<accession>A0A1D8A2M8</accession>
<dbReference type="CDD" id="cd06170">
    <property type="entry name" value="LuxR_C_like"/>
    <property type="match status" value="1"/>
</dbReference>
<proteinExistence type="predicted"/>
<dbReference type="Proteomes" id="UP000094626">
    <property type="component" value="Chromosome"/>
</dbReference>
<dbReference type="GO" id="GO:0003677">
    <property type="term" value="F:DNA binding"/>
    <property type="evidence" value="ECO:0007669"/>
    <property type="project" value="UniProtKB-KW"/>
</dbReference>
<dbReference type="PANTHER" id="PTHR44688">
    <property type="entry name" value="DNA-BINDING TRANSCRIPTIONAL ACTIVATOR DEVR_DOSR"/>
    <property type="match status" value="1"/>
</dbReference>
<dbReference type="Pfam" id="PF03472">
    <property type="entry name" value="Autoind_bind"/>
    <property type="match status" value="1"/>
</dbReference>
<dbReference type="Gene3D" id="3.30.450.80">
    <property type="entry name" value="Transcription factor LuxR-like, autoinducer-binding domain"/>
    <property type="match status" value="1"/>
</dbReference>
<evidence type="ECO:0000313" key="6">
    <source>
        <dbReference type="Proteomes" id="UP000094626"/>
    </source>
</evidence>
<dbReference type="GO" id="GO:0006355">
    <property type="term" value="P:regulation of DNA-templated transcription"/>
    <property type="evidence" value="ECO:0007669"/>
    <property type="project" value="InterPro"/>
</dbReference>
<dbReference type="InterPro" id="IPR036388">
    <property type="entry name" value="WH-like_DNA-bd_sf"/>
</dbReference>
<evidence type="ECO:0000259" key="4">
    <source>
        <dbReference type="PROSITE" id="PS50043"/>
    </source>
</evidence>
<name>A0A1D8A2M8_9SPHN</name>
<dbReference type="OrthoDB" id="3170288at2"/>
<evidence type="ECO:0000256" key="3">
    <source>
        <dbReference type="ARBA" id="ARBA00023163"/>
    </source>
</evidence>
<keyword evidence="2" id="KW-0238">DNA-binding</keyword>
<dbReference type="SUPFAM" id="SSF46894">
    <property type="entry name" value="C-terminal effector domain of the bipartite response regulators"/>
    <property type="match status" value="1"/>
</dbReference>
<dbReference type="EMBL" id="CP017075">
    <property type="protein sequence ID" value="AOR76393.1"/>
    <property type="molecule type" value="Genomic_DNA"/>
</dbReference>
<feature type="domain" description="HTH luxR-type" evidence="4">
    <location>
        <begin position="176"/>
        <end position="241"/>
    </location>
</feature>
<dbReference type="Pfam" id="PF00196">
    <property type="entry name" value="GerE"/>
    <property type="match status" value="1"/>
</dbReference>
<dbReference type="KEGG" id="nre:BES08_06235"/>
<organism evidence="5 6">
    <name type="scientific">Novosphingobium resinovorum</name>
    <dbReference type="NCBI Taxonomy" id="158500"/>
    <lineage>
        <taxon>Bacteria</taxon>
        <taxon>Pseudomonadati</taxon>
        <taxon>Pseudomonadota</taxon>
        <taxon>Alphaproteobacteria</taxon>
        <taxon>Sphingomonadales</taxon>
        <taxon>Sphingomonadaceae</taxon>
        <taxon>Novosphingobium</taxon>
    </lineage>
</organism>
<gene>
    <name evidence="5" type="ORF">BES08_06235</name>
</gene>
<dbReference type="SUPFAM" id="SSF75516">
    <property type="entry name" value="Pheromone-binding domain of LuxR-like quorum-sensing transcription factors"/>
    <property type="match status" value="1"/>
</dbReference>
<dbReference type="InterPro" id="IPR016032">
    <property type="entry name" value="Sig_transdc_resp-reg_C-effctor"/>
</dbReference>
<dbReference type="InterPro" id="IPR005143">
    <property type="entry name" value="TF_LuxR_autoind-bd_dom"/>
</dbReference>
<dbReference type="PRINTS" id="PR00038">
    <property type="entry name" value="HTHLUXR"/>
</dbReference>
<dbReference type="InterPro" id="IPR000792">
    <property type="entry name" value="Tscrpt_reg_LuxR_C"/>
</dbReference>
<keyword evidence="1" id="KW-0805">Transcription regulation</keyword>
<evidence type="ECO:0000313" key="5">
    <source>
        <dbReference type="EMBL" id="AOR76393.1"/>
    </source>
</evidence>
<protein>
    <recommendedName>
        <fullName evidence="4">HTH luxR-type domain-containing protein</fullName>
    </recommendedName>
</protein>
<dbReference type="PROSITE" id="PS50043">
    <property type="entry name" value="HTH_LUXR_2"/>
    <property type="match status" value="1"/>
</dbReference>